<dbReference type="Pfam" id="PF11852">
    <property type="entry name" value="Pullul_strch_C"/>
    <property type="match status" value="1"/>
</dbReference>
<reference evidence="4 5" key="1">
    <citation type="submission" date="2019-01" db="EMBL/GenBank/DDBJ databases">
        <authorList>
            <person name="Chen W.-M."/>
        </authorList>
    </citation>
    <scope>NUCLEOTIDE SEQUENCE [LARGE SCALE GENOMIC DNA]</scope>
    <source>
        <strain evidence="4 5">ICH-3</strain>
    </source>
</reference>
<dbReference type="InterPro" id="IPR024561">
    <property type="entry name" value="Pullul_strch_C"/>
</dbReference>
<keyword evidence="5" id="KW-1185">Reference proteome</keyword>
<dbReference type="InterPro" id="IPR004193">
    <property type="entry name" value="Glyco_hydro_13_N"/>
</dbReference>
<dbReference type="Gene3D" id="2.60.40.1130">
    <property type="entry name" value="Rab geranylgeranyltransferase alpha-subunit, insert domain"/>
    <property type="match status" value="1"/>
</dbReference>
<dbReference type="InterPro" id="IPR013780">
    <property type="entry name" value="Glyco_hydro_b"/>
</dbReference>
<evidence type="ECO:0000256" key="1">
    <source>
        <dbReference type="ARBA" id="ARBA00008061"/>
    </source>
</evidence>
<protein>
    <submittedName>
        <fullName evidence="4">DUF3372 domain-containing protein</fullName>
    </submittedName>
</protein>
<dbReference type="EMBL" id="SACT01000001">
    <property type="protein sequence ID" value="RVT53841.1"/>
    <property type="molecule type" value="Genomic_DNA"/>
</dbReference>
<comment type="similarity">
    <text evidence="1">Belongs to the glycosyl hydrolase 13 family.</text>
</comment>
<evidence type="ECO:0000259" key="3">
    <source>
        <dbReference type="SMART" id="SM00642"/>
    </source>
</evidence>
<dbReference type="InterPro" id="IPR013783">
    <property type="entry name" value="Ig-like_fold"/>
</dbReference>
<name>A0A3S2TPB7_9BURK</name>
<organism evidence="4 5">
    <name type="scientific">Rubrivivax albus</name>
    <dbReference type="NCBI Taxonomy" id="2499835"/>
    <lineage>
        <taxon>Bacteria</taxon>
        <taxon>Pseudomonadati</taxon>
        <taxon>Pseudomonadota</taxon>
        <taxon>Betaproteobacteria</taxon>
        <taxon>Burkholderiales</taxon>
        <taxon>Sphaerotilaceae</taxon>
        <taxon>Rubrivivax</taxon>
    </lineage>
</organism>
<dbReference type="Gene3D" id="2.60.40.10">
    <property type="entry name" value="Immunoglobulins"/>
    <property type="match status" value="1"/>
</dbReference>
<dbReference type="Pfam" id="PF02922">
    <property type="entry name" value="CBM_48"/>
    <property type="match status" value="1"/>
</dbReference>
<sequence length="1013" mass="110108">MGISQRPRMPRSFSIGSVCVRPRRSPMPSPSLSFQARTKTSMNAPWCQSGARRLPGSRIGTGLRSIGAAVASRGSAKGRAVQHERMRDCSQTTHQRSRRGKTMSLISVCDVVLLQYHRRMPWNHFWILALGWVGFGAAGAVLPEASDCAGPASRVLAAMPADAPGPQARALWLDGRHLRWPGAKAGGTVRLHHAGTGQLRVVDGRVAGAQAVAALEDLAAPLPAEVEAAVRWAGAGRTLRLRDADAAELRRWLRGDLLLTLEDSEGRVSAHTRVQLPRALDALYAPAHALGDLGVQVDATGATMRVWAPTAQTVALCLHAPGAPVRVMPMQRDDATGSWQARVDGVRDGFYTYLADLFVPGHGRVRNRVTDPYSVGLDADSQRSWIGRLDDPRTEPPGWRTQAAPPPPRSMTDMVIYELHVRDFSRDDATVRPAWRGKYLGFTEPASDGMRHLRALADAGLTDVHLLPVFDLATVPERGCAVPTIPRAAPDSPEQQAAVAAVKDRDCYNWGYDPWHFNAPEGSFATDPDDAPGRIREFRAMVVALHAAGLRVGMDVVYNHTTAAGQHPKSVLDRVVPGYYHRLNAQGEVERSTCCDNTATEHAMMAKLMSDSVLLWARDHRIDGFRFDLMGHQPKAEMLAIRDRLRRETGRAVPLIGEGWNFGEVADGARFVQASQLELNGSGIGTFSDRARDAIRGGGAGDGGEAQVTRKGYVNGGATAATADMVRVGLAGSLRGLRMTTHDGGERALQDIAYGGGQPAGYVREPSEVVNYVENHDNQTLFDVNVFKLPPETTPDERARVQMLAAAINMFSQGVAYFHAGIETLRSKSMDRNSYDSGDWFNRVDWTLQDNFFGTGLPPAWDNEASWPWMRPLLARAAQIRPRPQDIRFARDQFLDLLRIRASTSLLRLPSAAAIAQRLQFPNTGPGQVPGVVVGLLDGRGLPDAGFATLAYVINVDTGVRTLNLPELAGGGWALHPVHRAPGAADARPKRAQLDAQGRLAVPPRTAVVFVRR</sequence>
<dbReference type="CDD" id="cd11341">
    <property type="entry name" value="AmyAc_Pullulanase_LD-like"/>
    <property type="match status" value="1"/>
</dbReference>
<dbReference type="InterPro" id="IPR040671">
    <property type="entry name" value="Pullulanase_N2"/>
</dbReference>
<proteinExistence type="inferred from homology"/>
<dbReference type="CDD" id="cd02860">
    <property type="entry name" value="E_set_Pullulanase"/>
    <property type="match status" value="1"/>
</dbReference>
<dbReference type="Gene3D" id="3.20.20.80">
    <property type="entry name" value="Glycosidases"/>
    <property type="match status" value="1"/>
</dbReference>
<dbReference type="GO" id="GO:0004553">
    <property type="term" value="F:hydrolase activity, hydrolyzing O-glycosyl compounds"/>
    <property type="evidence" value="ECO:0007669"/>
    <property type="project" value="InterPro"/>
</dbReference>
<dbReference type="InterPro" id="IPR017853">
    <property type="entry name" value="GH"/>
</dbReference>
<dbReference type="Pfam" id="PF17967">
    <property type="entry name" value="Pullulanase_N2"/>
    <property type="match status" value="1"/>
</dbReference>
<accession>A0A3S2TPB7</accession>
<dbReference type="Proteomes" id="UP000288178">
    <property type="component" value="Unassembled WGS sequence"/>
</dbReference>
<comment type="caution">
    <text evidence="4">The sequence shown here is derived from an EMBL/GenBank/DDBJ whole genome shotgun (WGS) entry which is preliminary data.</text>
</comment>
<feature type="region of interest" description="Disordered" evidence="2">
    <location>
        <begin position="74"/>
        <end position="97"/>
    </location>
</feature>
<evidence type="ECO:0000313" key="4">
    <source>
        <dbReference type="EMBL" id="RVT53841.1"/>
    </source>
</evidence>
<dbReference type="SUPFAM" id="SSF51445">
    <property type="entry name" value="(Trans)glycosidases"/>
    <property type="match status" value="1"/>
</dbReference>
<dbReference type="InterPro" id="IPR014756">
    <property type="entry name" value="Ig_E-set"/>
</dbReference>
<dbReference type="SMART" id="SM00642">
    <property type="entry name" value="Aamy"/>
    <property type="match status" value="1"/>
</dbReference>
<dbReference type="InterPro" id="IPR006047">
    <property type="entry name" value="GH13_cat_dom"/>
</dbReference>
<feature type="region of interest" description="Disordered" evidence="2">
    <location>
        <begin position="387"/>
        <end position="407"/>
    </location>
</feature>
<dbReference type="PANTHER" id="PTHR43002">
    <property type="entry name" value="GLYCOGEN DEBRANCHING ENZYME"/>
    <property type="match status" value="1"/>
</dbReference>
<feature type="domain" description="Glycosyl hydrolase family 13 catalytic" evidence="3">
    <location>
        <begin position="496"/>
        <end position="881"/>
    </location>
</feature>
<evidence type="ECO:0000256" key="2">
    <source>
        <dbReference type="SAM" id="MobiDB-lite"/>
    </source>
</evidence>
<dbReference type="SUPFAM" id="SSF81296">
    <property type="entry name" value="E set domains"/>
    <property type="match status" value="2"/>
</dbReference>
<evidence type="ECO:0000313" key="5">
    <source>
        <dbReference type="Proteomes" id="UP000288178"/>
    </source>
</evidence>
<dbReference type="Gene3D" id="2.60.40.1180">
    <property type="entry name" value="Golgi alpha-mannosidase II"/>
    <property type="match status" value="1"/>
</dbReference>
<dbReference type="AlphaFoldDB" id="A0A3S2TPB7"/>
<dbReference type="GO" id="GO:0005975">
    <property type="term" value="P:carbohydrate metabolic process"/>
    <property type="evidence" value="ECO:0007669"/>
    <property type="project" value="InterPro"/>
</dbReference>
<gene>
    <name evidence="4" type="ORF">ENE75_02855</name>
</gene>
<dbReference type="SUPFAM" id="SSF51011">
    <property type="entry name" value="Glycosyl hydrolase domain"/>
    <property type="match status" value="1"/>
</dbReference>